<gene>
    <name evidence="1" type="ORF">J4N46_00725</name>
</gene>
<organism evidence="1 2">
    <name type="scientific">Capnocytophaga bilenii</name>
    <dbReference type="NCBI Taxonomy" id="2819369"/>
    <lineage>
        <taxon>Bacteria</taxon>
        <taxon>Pseudomonadati</taxon>
        <taxon>Bacteroidota</taxon>
        <taxon>Flavobacteriia</taxon>
        <taxon>Flavobacteriales</taxon>
        <taxon>Flavobacteriaceae</taxon>
        <taxon>Capnocytophaga</taxon>
    </lineage>
</organism>
<sequence length="187" mass="22199">MSIFLAKKQNIDCAEPLIEDDKILFLLEKRFGTQLSNKWKEVEAKWYREVGELICDFPFLLGTMPLCNVEIYHKLHKKLNLEGIEFLPIRIENELYYIMNPCLSIKGILNKKQSKIDYFSNGEIMWISKYVFYPNEIETSMFKIPEMYTSIFATTSFVEFIRENHFTGIEFEPCAIKKESFLSRIFK</sequence>
<dbReference type="Proteomes" id="UP000681610">
    <property type="component" value="Unassembled WGS sequence"/>
</dbReference>
<proteinExistence type="predicted"/>
<dbReference type="EMBL" id="JAGDYP010000001">
    <property type="protein sequence ID" value="MBO1882994.1"/>
    <property type="molecule type" value="Genomic_DNA"/>
</dbReference>
<accession>A0ABS3PVP0</accession>
<evidence type="ECO:0000313" key="2">
    <source>
        <dbReference type="Proteomes" id="UP000681610"/>
    </source>
</evidence>
<name>A0ABS3PVP0_9FLAO</name>
<protein>
    <submittedName>
        <fullName evidence="1">Uncharacterized protein</fullName>
    </submittedName>
</protein>
<keyword evidence="2" id="KW-1185">Reference proteome</keyword>
<evidence type="ECO:0000313" key="1">
    <source>
        <dbReference type="EMBL" id="MBO1882994.1"/>
    </source>
</evidence>
<comment type="caution">
    <text evidence="1">The sequence shown here is derived from an EMBL/GenBank/DDBJ whole genome shotgun (WGS) entry which is preliminary data.</text>
</comment>
<reference evidence="1 2" key="1">
    <citation type="submission" date="2021-03" db="EMBL/GenBank/DDBJ databases">
        <title>Isolation and description of Capnocytophaga bilenii sp. nov., a novel Capnocytophaga species, isolated from a gingivitis subject.</title>
        <authorList>
            <person name="Antezack A."/>
            <person name="Monnet-Corti V."/>
            <person name="La Scola B."/>
        </authorList>
    </citation>
    <scope>NUCLEOTIDE SEQUENCE [LARGE SCALE GENOMIC DNA]</scope>
    <source>
        <strain evidence="1 2">Marseille-Q4570</strain>
    </source>
</reference>
<dbReference type="RefSeq" id="WP_208057474.1">
    <property type="nucleotide sequence ID" value="NZ_JAGDYP010000001.1"/>
</dbReference>